<feature type="compositionally biased region" description="Polar residues" evidence="1">
    <location>
        <begin position="67"/>
        <end position="79"/>
    </location>
</feature>
<proteinExistence type="predicted"/>
<evidence type="ECO:0000313" key="2">
    <source>
        <dbReference type="EMBL" id="PKU62459.1"/>
    </source>
</evidence>
<organism evidence="2 3">
    <name type="scientific">Dendrobium catenatum</name>
    <dbReference type="NCBI Taxonomy" id="906689"/>
    <lineage>
        <taxon>Eukaryota</taxon>
        <taxon>Viridiplantae</taxon>
        <taxon>Streptophyta</taxon>
        <taxon>Embryophyta</taxon>
        <taxon>Tracheophyta</taxon>
        <taxon>Spermatophyta</taxon>
        <taxon>Magnoliopsida</taxon>
        <taxon>Liliopsida</taxon>
        <taxon>Asparagales</taxon>
        <taxon>Orchidaceae</taxon>
        <taxon>Epidendroideae</taxon>
        <taxon>Malaxideae</taxon>
        <taxon>Dendrobiinae</taxon>
        <taxon>Dendrobium</taxon>
    </lineage>
</organism>
<accession>A0A2I0VGB7</accession>
<name>A0A2I0VGB7_9ASPA</name>
<gene>
    <name evidence="2" type="ORF">MA16_Dca022547</name>
</gene>
<evidence type="ECO:0000313" key="3">
    <source>
        <dbReference type="Proteomes" id="UP000233837"/>
    </source>
</evidence>
<sequence>MSNKRCTIEGFNINRPFDHSLFAPDLTPIYKSCHSRKTINRAIIFHKRTQVRRERRSEEKKGKGRIISSSTTAGVFSAA</sequence>
<dbReference type="EMBL" id="KZ503646">
    <property type="protein sequence ID" value="PKU62459.1"/>
    <property type="molecule type" value="Genomic_DNA"/>
</dbReference>
<dbReference type="Proteomes" id="UP000233837">
    <property type="component" value="Unassembled WGS sequence"/>
</dbReference>
<protein>
    <submittedName>
        <fullName evidence="2">Uncharacterized protein</fullName>
    </submittedName>
</protein>
<feature type="compositionally biased region" description="Basic and acidic residues" evidence="1">
    <location>
        <begin position="51"/>
        <end position="61"/>
    </location>
</feature>
<feature type="region of interest" description="Disordered" evidence="1">
    <location>
        <begin position="50"/>
        <end position="79"/>
    </location>
</feature>
<reference evidence="2 3" key="1">
    <citation type="journal article" date="2016" name="Sci. Rep.">
        <title>The Dendrobium catenatum Lindl. genome sequence provides insights into polysaccharide synthase, floral development and adaptive evolution.</title>
        <authorList>
            <person name="Zhang G.Q."/>
            <person name="Xu Q."/>
            <person name="Bian C."/>
            <person name="Tsai W.C."/>
            <person name="Yeh C.M."/>
            <person name="Liu K.W."/>
            <person name="Yoshida K."/>
            <person name="Zhang L.S."/>
            <person name="Chang S.B."/>
            <person name="Chen F."/>
            <person name="Shi Y."/>
            <person name="Su Y.Y."/>
            <person name="Zhang Y.Q."/>
            <person name="Chen L.J."/>
            <person name="Yin Y."/>
            <person name="Lin M."/>
            <person name="Huang H."/>
            <person name="Deng H."/>
            <person name="Wang Z.W."/>
            <person name="Zhu S.L."/>
            <person name="Zhao X."/>
            <person name="Deng C."/>
            <person name="Niu S.C."/>
            <person name="Huang J."/>
            <person name="Wang M."/>
            <person name="Liu G.H."/>
            <person name="Yang H.J."/>
            <person name="Xiao X.J."/>
            <person name="Hsiao Y.Y."/>
            <person name="Wu W.L."/>
            <person name="Chen Y.Y."/>
            <person name="Mitsuda N."/>
            <person name="Ohme-Takagi M."/>
            <person name="Luo Y.B."/>
            <person name="Van de Peer Y."/>
            <person name="Liu Z.J."/>
        </authorList>
    </citation>
    <scope>NUCLEOTIDE SEQUENCE [LARGE SCALE GENOMIC DNA]</scope>
    <source>
        <tissue evidence="2">The whole plant</tissue>
    </source>
</reference>
<evidence type="ECO:0000256" key="1">
    <source>
        <dbReference type="SAM" id="MobiDB-lite"/>
    </source>
</evidence>
<dbReference type="AlphaFoldDB" id="A0A2I0VGB7"/>
<reference evidence="2 3" key="2">
    <citation type="journal article" date="2017" name="Nature">
        <title>The Apostasia genome and the evolution of orchids.</title>
        <authorList>
            <person name="Zhang G.Q."/>
            <person name="Liu K.W."/>
            <person name="Li Z."/>
            <person name="Lohaus R."/>
            <person name="Hsiao Y.Y."/>
            <person name="Niu S.C."/>
            <person name="Wang J.Y."/>
            <person name="Lin Y.C."/>
            <person name="Xu Q."/>
            <person name="Chen L.J."/>
            <person name="Yoshida K."/>
            <person name="Fujiwara S."/>
            <person name="Wang Z.W."/>
            <person name="Zhang Y.Q."/>
            <person name="Mitsuda N."/>
            <person name="Wang M."/>
            <person name="Liu G.H."/>
            <person name="Pecoraro L."/>
            <person name="Huang H.X."/>
            <person name="Xiao X.J."/>
            <person name="Lin M."/>
            <person name="Wu X.Y."/>
            <person name="Wu W.L."/>
            <person name="Chen Y.Y."/>
            <person name="Chang S.B."/>
            <person name="Sakamoto S."/>
            <person name="Ohme-Takagi M."/>
            <person name="Yagi M."/>
            <person name="Zeng S.J."/>
            <person name="Shen C.Y."/>
            <person name="Yeh C.M."/>
            <person name="Luo Y.B."/>
            <person name="Tsai W.C."/>
            <person name="Van de Peer Y."/>
            <person name="Liu Z.J."/>
        </authorList>
    </citation>
    <scope>NUCLEOTIDE SEQUENCE [LARGE SCALE GENOMIC DNA]</scope>
    <source>
        <tissue evidence="2">The whole plant</tissue>
    </source>
</reference>
<keyword evidence="3" id="KW-1185">Reference proteome</keyword>